<dbReference type="OrthoDB" id="2017782at2759"/>
<dbReference type="PANTHER" id="PTHR46540:SF1">
    <property type="entry name" value="TETRATRICOPEPTIDE REPEAT PROTEIN 12"/>
    <property type="match status" value="1"/>
</dbReference>
<dbReference type="GO" id="GO:0070286">
    <property type="term" value="P:axonemal dynein complex assembly"/>
    <property type="evidence" value="ECO:0007669"/>
    <property type="project" value="TreeGrafter"/>
</dbReference>
<dbReference type="InterPro" id="IPR019734">
    <property type="entry name" value="TPR_rpt"/>
</dbReference>
<dbReference type="GeneID" id="105431250"/>
<dbReference type="InterPro" id="IPR011990">
    <property type="entry name" value="TPR-like_helical_dom_sf"/>
</dbReference>
<keyword evidence="1" id="KW-0677">Repeat</keyword>
<reference evidence="5" key="1">
    <citation type="submission" date="2025-08" db="UniProtKB">
        <authorList>
            <consortium name="RefSeq"/>
        </authorList>
    </citation>
    <scope>IDENTIFICATION</scope>
</reference>
<dbReference type="RefSeq" id="XP_011643628.1">
    <property type="nucleotide sequence ID" value="XM_011645326.1"/>
</dbReference>
<protein>
    <submittedName>
        <fullName evidence="5">Tetratricopeptide repeat protein 12-like</fullName>
    </submittedName>
</protein>
<dbReference type="GO" id="GO:0005813">
    <property type="term" value="C:centrosome"/>
    <property type="evidence" value="ECO:0007669"/>
    <property type="project" value="TreeGrafter"/>
</dbReference>
<dbReference type="AlphaFoldDB" id="A0A6I9WUX2"/>
<dbReference type="KEGG" id="pbar:105431250"/>
<dbReference type="InterPro" id="IPR043195">
    <property type="entry name" value="TTC12"/>
</dbReference>
<sequence length="284" mass="33638">MDTSVKNKANCDKVKQANHIVNKLNPDRNVTEEEFQNFMHRVTEVEKIMKQLTSTDPKEQERGKKLADEILADVPKEIHKDGEIKIKTDRSVINKYPLKENNSSDDPNKMSRETFMKSIENDAKKRAEDRKIRNERAETLKRIANGAFKEGDYEKAVTYYSKALEQRKDSSVLWNNRALSYMHLKLFEKALDDCEWALKVNNSNLKALLNSAKCYMHLRNKEKSKEYIQMAKERNPHFNKFIDGNDKYFKTFLSYTYHPSYNNYILHFIEFQKDLKLQFNEFNI</sequence>
<dbReference type="Pfam" id="PF07719">
    <property type="entry name" value="TPR_2"/>
    <property type="match status" value="1"/>
</dbReference>
<dbReference type="PROSITE" id="PS50005">
    <property type="entry name" value="TPR"/>
    <property type="match status" value="1"/>
</dbReference>
<organism evidence="4 5">
    <name type="scientific">Pogonomyrmex barbatus</name>
    <name type="common">red harvester ant</name>
    <dbReference type="NCBI Taxonomy" id="144034"/>
    <lineage>
        <taxon>Eukaryota</taxon>
        <taxon>Metazoa</taxon>
        <taxon>Ecdysozoa</taxon>
        <taxon>Arthropoda</taxon>
        <taxon>Hexapoda</taxon>
        <taxon>Insecta</taxon>
        <taxon>Pterygota</taxon>
        <taxon>Neoptera</taxon>
        <taxon>Endopterygota</taxon>
        <taxon>Hymenoptera</taxon>
        <taxon>Apocrita</taxon>
        <taxon>Aculeata</taxon>
        <taxon>Formicoidea</taxon>
        <taxon>Formicidae</taxon>
        <taxon>Myrmicinae</taxon>
        <taxon>Pogonomyrmex</taxon>
    </lineage>
</organism>
<evidence type="ECO:0000313" key="4">
    <source>
        <dbReference type="Proteomes" id="UP000504615"/>
    </source>
</evidence>
<name>A0A6I9WUX2_9HYME</name>
<keyword evidence="4" id="KW-1185">Reference proteome</keyword>
<dbReference type="GO" id="GO:0005737">
    <property type="term" value="C:cytoplasm"/>
    <property type="evidence" value="ECO:0007669"/>
    <property type="project" value="TreeGrafter"/>
</dbReference>
<proteinExistence type="predicted"/>
<evidence type="ECO:0000256" key="2">
    <source>
        <dbReference type="ARBA" id="ARBA00022803"/>
    </source>
</evidence>
<dbReference type="Pfam" id="PF13181">
    <property type="entry name" value="TPR_8"/>
    <property type="match status" value="1"/>
</dbReference>
<dbReference type="Pfam" id="PF00515">
    <property type="entry name" value="TPR_1"/>
    <property type="match status" value="1"/>
</dbReference>
<keyword evidence="2 3" id="KW-0802">TPR repeat</keyword>
<dbReference type="Gene3D" id="1.25.40.10">
    <property type="entry name" value="Tetratricopeptide repeat domain"/>
    <property type="match status" value="1"/>
</dbReference>
<accession>A0A6I9WUX2</accession>
<dbReference type="GO" id="GO:0007288">
    <property type="term" value="P:sperm axoneme assembly"/>
    <property type="evidence" value="ECO:0007669"/>
    <property type="project" value="TreeGrafter"/>
</dbReference>
<dbReference type="PANTHER" id="PTHR46540">
    <property type="entry name" value="TETRATRICOPEPTIDE REPEAT PROTEIN 12"/>
    <property type="match status" value="1"/>
</dbReference>
<dbReference type="Proteomes" id="UP000504615">
    <property type="component" value="Unplaced"/>
</dbReference>
<evidence type="ECO:0000256" key="3">
    <source>
        <dbReference type="PROSITE-ProRule" id="PRU00339"/>
    </source>
</evidence>
<dbReference type="InterPro" id="IPR013105">
    <property type="entry name" value="TPR_2"/>
</dbReference>
<gene>
    <name evidence="5" type="primary">LOC105431250</name>
</gene>
<dbReference type="SMART" id="SM00028">
    <property type="entry name" value="TPR"/>
    <property type="match status" value="3"/>
</dbReference>
<feature type="repeat" description="TPR" evidence="3">
    <location>
        <begin position="137"/>
        <end position="170"/>
    </location>
</feature>
<evidence type="ECO:0000313" key="5">
    <source>
        <dbReference type="RefSeq" id="XP_011643628.1"/>
    </source>
</evidence>
<evidence type="ECO:0000256" key="1">
    <source>
        <dbReference type="ARBA" id="ARBA00022737"/>
    </source>
</evidence>
<dbReference type="SUPFAM" id="SSF48452">
    <property type="entry name" value="TPR-like"/>
    <property type="match status" value="1"/>
</dbReference>